<keyword evidence="1" id="KW-0812">Transmembrane</keyword>
<reference evidence="2" key="1">
    <citation type="submission" date="2021-08" db="EMBL/GenBank/DDBJ databases">
        <title>Chromosome-Level Trichoderma cornu-damae using Hi-C Data.</title>
        <authorList>
            <person name="Kim C.S."/>
        </authorList>
    </citation>
    <scope>NUCLEOTIDE SEQUENCE</scope>
    <source>
        <strain evidence="2">KA19-0412C</strain>
    </source>
</reference>
<dbReference type="Proteomes" id="UP000827724">
    <property type="component" value="Unassembled WGS sequence"/>
</dbReference>
<accession>A0A9P8QLQ6</accession>
<name>A0A9P8QLQ6_9HYPO</name>
<feature type="transmembrane region" description="Helical" evidence="1">
    <location>
        <begin position="28"/>
        <end position="52"/>
    </location>
</feature>
<evidence type="ECO:0000256" key="1">
    <source>
        <dbReference type="SAM" id="Phobius"/>
    </source>
</evidence>
<keyword evidence="1" id="KW-0472">Membrane</keyword>
<keyword evidence="1" id="KW-1133">Transmembrane helix</keyword>
<protein>
    <submittedName>
        <fullName evidence="2">Uncharacterized protein</fullName>
    </submittedName>
</protein>
<proteinExistence type="predicted"/>
<dbReference type="AlphaFoldDB" id="A0A9P8QLQ6"/>
<comment type="caution">
    <text evidence="2">The sequence shown here is derived from an EMBL/GenBank/DDBJ whole genome shotgun (WGS) entry which is preliminary data.</text>
</comment>
<evidence type="ECO:0000313" key="2">
    <source>
        <dbReference type="EMBL" id="KAH6608621.1"/>
    </source>
</evidence>
<evidence type="ECO:0000313" key="3">
    <source>
        <dbReference type="Proteomes" id="UP000827724"/>
    </source>
</evidence>
<gene>
    <name evidence="2" type="ORF">Trco_001967</name>
</gene>
<dbReference type="EMBL" id="JAIWOZ010000002">
    <property type="protein sequence ID" value="KAH6608621.1"/>
    <property type="molecule type" value="Genomic_DNA"/>
</dbReference>
<sequence>MFNTRVSQLAAAMDKTAMPSRRQLPETTAIYIIVGAVAGITLTVAVVVFLVLKRRRGQKYSQLRRRKPNAADRESYRKSVMSTFSEVDDAQRQAMIRKSLATRSSTMELHMDAASIYTTTTHPLEERNAQTPLPLPPPSRDEELSVEESQVGLRADWKEWEARLHENQSLSLDFHPAVAPSRKGSTSSTGSNGAYLLDAGPPSHCHIGVAPSELDRRSLPSMTRPHSVVSVDTTRSLPANYEVTQDPRTLHPLQQSWAHCY</sequence>
<keyword evidence="3" id="KW-1185">Reference proteome</keyword>
<organism evidence="2 3">
    <name type="scientific">Trichoderma cornu-damae</name>
    <dbReference type="NCBI Taxonomy" id="654480"/>
    <lineage>
        <taxon>Eukaryota</taxon>
        <taxon>Fungi</taxon>
        <taxon>Dikarya</taxon>
        <taxon>Ascomycota</taxon>
        <taxon>Pezizomycotina</taxon>
        <taxon>Sordariomycetes</taxon>
        <taxon>Hypocreomycetidae</taxon>
        <taxon>Hypocreales</taxon>
        <taxon>Hypocreaceae</taxon>
        <taxon>Trichoderma</taxon>
    </lineage>
</organism>
<dbReference type="OrthoDB" id="5222624at2759"/>